<accession>A0A1I0RSC0</accession>
<feature type="chain" id="PRO_5039494349" description="Lipoprotein" evidence="2">
    <location>
        <begin position="22"/>
        <end position="296"/>
    </location>
</feature>
<dbReference type="RefSeq" id="WP_092457583.1">
    <property type="nucleotide sequence ID" value="NZ_FOJI01000022.1"/>
</dbReference>
<dbReference type="OrthoDB" id="2005389at2"/>
<dbReference type="AlphaFoldDB" id="A0A1I0RSC0"/>
<proteinExistence type="predicted"/>
<feature type="region of interest" description="Disordered" evidence="1">
    <location>
        <begin position="49"/>
        <end position="78"/>
    </location>
</feature>
<dbReference type="PROSITE" id="PS51257">
    <property type="entry name" value="PROKAR_LIPOPROTEIN"/>
    <property type="match status" value="1"/>
</dbReference>
<sequence>MKIRRKFVLFIIASFVVSLCACGHIIDKTASNNSTSNITINETTDNTVLNKTESNNTVSTESTNTESSNLADGSSFEGEWNRTNIPKAFGGRIKITNQKNDFFDFDFRGWYGAHSGIISGTAQITDKYKSIFTYKDKYSNKTAIVTFIIDNGQLTVSAENNSALGFGFNVIIDGNYTIAEPNYTNANLIDSIFPRDADKEKAKNLLGQTAYEQMLDVMDLGIQYINDKLNYSGYIQGAGEGVDIKIDCDFYYILGYWLETSGYTLYTNDPAFQATLPDFFTKRTNATLNFVYKSLP</sequence>
<evidence type="ECO:0000313" key="3">
    <source>
        <dbReference type="EMBL" id="SEW44159.1"/>
    </source>
</evidence>
<keyword evidence="4" id="KW-1185">Reference proteome</keyword>
<keyword evidence="2" id="KW-0732">Signal</keyword>
<organism evidence="3 4">
    <name type="scientific">[Clostridium] fimetarium</name>
    <dbReference type="NCBI Taxonomy" id="99656"/>
    <lineage>
        <taxon>Bacteria</taxon>
        <taxon>Bacillati</taxon>
        <taxon>Bacillota</taxon>
        <taxon>Clostridia</taxon>
        <taxon>Lachnospirales</taxon>
        <taxon>Lachnospiraceae</taxon>
    </lineage>
</organism>
<dbReference type="EMBL" id="FOJI01000022">
    <property type="protein sequence ID" value="SEW44159.1"/>
    <property type="molecule type" value="Genomic_DNA"/>
</dbReference>
<dbReference type="STRING" id="99656.SAMN05421659_1229"/>
<gene>
    <name evidence="3" type="ORF">SAMN05421659_1229</name>
</gene>
<dbReference type="Proteomes" id="UP000199701">
    <property type="component" value="Unassembled WGS sequence"/>
</dbReference>
<feature type="compositionally biased region" description="Low complexity" evidence="1">
    <location>
        <begin position="49"/>
        <end position="69"/>
    </location>
</feature>
<evidence type="ECO:0008006" key="5">
    <source>
        <dbReference type="Google" id="ProtNLM"/>
    </source>
</evidence>
<evidence type="ECO:0000256" key="1">
    <source>
        <dbReference type="SAM" id="MobiDB-lite"/>
    </source>
</evidence>
<evidence type="ECO:0000313" key="4">
    <source>
        <dbReference type="Proteomes" id="UP000199701"/>
    </source>
</evidence>
<reference evidence="3 4" key="1">
    <citation type="submission" date="2016-10" db="EMBL/GenBank/DDBJ databases">
        <authorList>
            <person name="de Groot N.N."/>
        </authorList>
    </citation>
    <scope>NUCLEOTIDE SEQUENCE [LARGE SCALE GENOMIC DNA]</scope>
    <source>
        <strain evidence="3 4">DSM 9179</strain>
    </source>
</reference>
<evidence type="ECO:0000256" key="2">
    <source>
        <dbReference type="SAM" id="SignalP"/>
    </source>
</evidence>
<name>A0A1I0RSC0_9FIRM</name>
<protein>
    <recommendedName>
        <fullName evidence="5">Lipoprotein</fullName>
    </recommendedName>
</protein>
<feature type="signal peptide" evidence="2">
    <location>
        <begin position="1"/>
        <end position="21"/>
    </location>
</feature>